<accession>M0AIT5</accession>
<evidence type="ECO:0000313" key="1">
    <source>
        <dbReference type="EMBL" id="ELY97807.1"/>
    </source>
</evidence>
<keyword evidence="2" id="KW-1185">Reference proteome</keyword>
<evidence type="ECO:0000313" key="2">
    <source>
        <dbReference type="Proteomes" id="UP000011591"/>
    </source>
</evidence>
<gene>
    <name evidence="1" type="ORF">C480_21629</name>
</gene>
<reference evidence="1 2" key="1">
    <citation type="journal article" date="2014" name="PLoS Genet.">
        <title>Phylogenetically driven sequencing of extremely halophilic archaea reveals strategies for static and dynamic osmo-response.</title>
        <authorList>
            <person name="Becker E.A."/>
            <person name="Seitzer P.M."/>
            <person name="Tritt A."/>
            <person name="Larsen D."/>
            <person name="Krusor M."/>
            <person name="Yao A.I."/>
            <person name="Wu D."/>
            <person name="Madern D."/>
            <person name="Eisen J.A."/>
            <person name="Darling A.E."/>
            <person name="Facciotti M.T."/>
        </authorList>
    </citation>
    <scope>NUCLEOTIDE SEQUENCE [LARGE SCALE GENOMIC DNA]</scope>
    <source>
        <strain evidence="1 2">DSM 13077</strain>
    </source>
</reference>
<proteinExistence type="predicted"/>
<sequence>MHLLDGVVDAVTLARWIQVVLVAVVSERRREHLHDLDRLVINDSPLLSIPEDWRGDATSILRVSCCVDFVEEVRAVYGIRRTAGFVRGELSATCPAVGVDDGH</sequence>
<protein>
    <submittedName>
        <fullName evidence="1">Uncharacterized protein</fullName>
    </submittedName>
</protein>
<comment type="caution">
    <text evidence="1">The sequence shown here is derived from an EMBL/GenBank/DDBJ whole genome shotgun (WGS) entry which is preliminary data.</text>
</comment>
<organism evidence="1 2">
    <name type="scientific">Natrialba aegyptia DSM 13077</name>
    <dbReference type="NCBI Taxonomy" id="1227491"/>
    <lineage>
        <taxon>Archaea</taxon>
        <taxon>Methanobacteriati</taxon>
        <taxon>Methanobacteriota</taxon>
        <taxon>Stenosarchaea group</taxon>
        <taxon>Halobacteria</taxon>
        <taxon>Halobacteriales</taxon>
        <taxon>Natrialbaceae</taxon>
        <taxon>Natrialba</taxon>
    </lineage>
</organism>
<dbReference type="AlphaFoldDB" id="M0AIT5"/>
<dbReference type="EMBL" id="AOIP01000063">
    <property type="protein sequence ID" value="ELY97807.1"/>
    <property type="molecule type" value="Genomic_DNA"/>
</dbReference>
<name>M0AIT5_9EURY</name>
<dbReference type="Proteomes" id="UP000011591">
    <property type="component" value="Unassembled WGS sequence"/>
</dbReference>